<sequence length="318" mass="34455">MLRFGIIGTNFISEWFVAACRATEGRAQIAAVCSRDAARAQQFADANGGGRGVDTPEALFELVDAVYVASPNLLHHPQAMAALAAGKHVLVEKTMGTDTAQVDEILTAARANKLVAMEAMRTVHAPAHQLVREHLSDLGTIRHARFEKLQYSSRYDAFRAGDIQNAFNPGLGNSALADIGVYCLQPALDLFGAPESTVGASVRLHNGFEGGGSLVLRYPETVVDLAWSKIVSGSQPSVIHGQDGWISLDDPGEPSRIVLQRRGSEPEVLFEQAAMPPAAQMVHEVLDFCNQVEAGRMDERWSMLSLASRRVMDEHLAR</sequence>
<evidence type="ECO:0000259" key="2">
    <source>
        <dbReference type="Pfam" id="PF22725"/>
    </source>
</evidence>
<protein>
    <submittedName>
        <fullName evidence="3">Gfo/Idh/MocA family protein</fullName>
    </submittedName>
</protein>
<name>A0ABW1X3S8_9ACTN</name>
<gene>
    <name evidence="3" type="ORF">ACFP57_09345</name>
</gene>
<dbReference type="PANTHER" id="PTHR43054:SF1">
    <property type="entry name" value="SCYLLO-INOSITOL 2-DEHYDROGENASE (NADP(+)) IOLU"/>
    <property type="match status" value="1"/>
</dbReference>
<keyword evidence="4" id="KW-1185">Reference proteome</keyword>
<evidence type="ECO:0000259" key="1">
    <source>
        <dbReference type="Pfam" id="PF01408"/>
    </source>
</evidence>
<comment type="caution">
    <text evidence="3">The sequence shown here is derived from an EMBL/GenBank/DDBJ whole genome shotgun (WGS) entry which is preliminary data.</text>
</comment>
<proteinExistence type="predicted"/>
<dbReference type="Pfam" id="PF01408">
    <property type="entry name" value="GFO_IDH_MocA"/>
    <property type="match status" value="1"/>
</dbReference>
<dbReference type="SUPFAM" id="SSF51735">
    <property type="entry name" value="NAD(P)-binding Rossmann-fold domains"/>
    <property type="match status" value="1"/>
</dbReference>
<dbReference type="InterPro" id="IPR055170">
    <property type="entry name" value="GFO_IDH_MocA-like_dom"/>
</dbReference>
<dbReference type="Pfam" id="PF22725">
    <property type="entry name" value="GFO_IDH_MocA_C3"/>
    <property type="match status" value="1"/>
</dbReference>
<dbReference type="PANTHER" id="PTHR43054">
    <property type="match status" value="1"/>
</dbReference>
<reference evidence="4" key="1">
    <citation type="journal article" date="2019" name="Int. J. Syst. Evol. Microbiol.">
        <title>The Global Catalogue of Microorganisms (GCM) 10K type strain sequencing project: providing services to taxonomists for standard genome sequencing and annotation.</title>
        <authorList>
            <consortium name="The Broad Institute Genomics Platform"/>
            <consortium name="The Broad Institute Genome Sequencing Center for Infectious Disease"/>
            <person name="Wu L."/>
            <person name="Ma J."/>
        </authorList>
    </citation>
    <scope>NUCLEOTIDE SEQUENCE [LARGE SCALE GENOMIC DNA]</scope>
    <source>
        <strain evidence="4">CGMCC 1.15277</strain>
    </source>
</reference>
<evidence type="ECO:0000313" key="3">
    <source>
        <dbReference type="EMBL" id="MFC6397180.1"/>
    </source>
</evidence>
<dbReference type="InterPro" id="IPR036291">
    <property type="entry name" value="NAD(P)-bd_dom_sf"/>
</dbReference>
<dbReference type="InterPro" id="IPR000683">
    <property type="entry name" value="Gfo/Idh/MocA-like_OxRdtase_N"/>
</dbReference>
<feature type="domain" description="Gfo/Idh/MocA-like oxidoreductase N-terminal" evidence="1">
    <location>
        <begin position="2"/>
        <end position="117"/>
    </location>
</feature>
<feature type="domain" description="GFO/IDH/MocA-like oxidoreductase" evidence="2">
    <location>
        <begin position="137"/>
        <end position="246"/>
    </location>
</feature>
<dbReference type="Gene3D" id="3.30.360.10">
    <property type="entry name" value="Dihydrodipicolinate Reductase, domain 2"/>
    <property type="match status" value="1"/>
</dbReference>
<dbReference type="Gene3D" id="3.40.50.720">
    <property type="entry name" value="NAD(P)-binding Rossmann-like Domain"/>
    <property type="match status" value="1"/>
</dbReference>
<accession>A0ABW1X3S8</accession>
<dbReference type="EMBL" id="JBHSUA010000018">
    <property type="protein sequence ID" value="MFC6397180.1"/>
    <property type="molecule type" value="Genomic_DNA"/>
</dbReference>
<evidence type="ECO:0000313" key="4">
    <source>
        <dbReference type="Proteomes" id="UP001596266"/>
    </source>
</evidence>
<dbReference type="Proteomes" id="UP001596266">
    <property type="component" value="Unassembled WGS sequence"/>
</dbReference>
<dbReference type="SUPFAM" id="SSF55347">
    <property type="entry name" value="Glyceraldehyde-3-phosphate dehydrogenase-like, C-terminal domain"/>
    <property type="match status" value="1"/>
</dbReference>
<organism evidence="3 4">
    <name type="scientific">Luteococcus sanguinis</name>
    <dbReference type="NCBI Taxonomy" id="174038"/>
    <lineage>
        <taxon>Bacteria</taxon>
        <taxon>Bacillati</taxon>
        <taxon>Actinomycetota</taxon>
        <taxon>Actinomycetes</taxon>
        <taxon>Propionibacteriales</taxon>
        <taxon>Propionibacteriaceae</taxon>
        <taxon>Luteococcus</taxon>
    </lineage>
</organism>
<dbReference type="RefSeq" id="WP_343884625.1">
    <property type="nucleotide sequence ID" value="NZ_BAAAKI010000003.1"/>
</dbReference>